<keyword evidence="4 7" id="KW-0812">Transmembrane</keyword>
<evidence type="ECO:0000313" key="9">
    <source>
        <dbReference type="EMBL" id="BCX49276.1"/>
    </source>
</evidence>
<dbReference type="EMBL" id="AP024702">
    <property type="protein sequence ID" value="BCX49276.1"/>
    <property type="molecule type" value="Genomic_DNA"/>
</dbReference>
<organism evidence="9 10">
    <name type="scientific">Haloferula helveola</name>
    <dbReference type="NCBI Taxonomy" id="490095"/>
    <lineage>
        <taxon>Bacteria</taxon>
        <taxon>Pseudomonadati</taxon>
        <taxon>Verrucomicrobiota</taxon>
        <taxon>Verrucomicrobiia</taxon>
        <taxon>Verrucomicrobiales</taxon>
        <taxon>Verrucomicrobiaceae</taxon>
        <taxon>Haloferula</taxon>
    </lineage>
</organism>
<evidence type="ECO:0000256" key="7">
    <source>
        <dbReference type="RuleBase" id="RU003879"/>
    </source>
</evidence>
<evidence type="ECO:0000256" key="4">
    <source>
        <dbReference type="ARBA" id="ARBA00022692"/>
    </source>
</evidence>
<keyword evidence="3" id="KW-1003">Cell membrane</keyword>
<evidence type="ECO:0000256" key="6">
    <source>
        <dbReference type="ARBA" id="ARBA00023136"/>
    </source>
</evidence>
<dbReference type="PANTHER" id="PTHR30558">
    <property type="entry name" value="EXBD MEMBRANE COMPONENT OF PMF-DRIVEN MACROMOLECULE IMPORT SYSTEM"/>
    <property type="match status" value="1"/>
</dbReference>
<dbReference type="Pfam" id="PF02472">
    <property type="entry name" value="ExbD"/>
    <property type="match status" value="1"/>
</dbReference>
<evidence type="ECO:0000256" key="3">
    <source>
        <dbReference type="ARBA" id="ARBA00022475"/>
    </source>
</evidence>
<evidence type="ECO:0000256" key="8">
    <source>
        <dbReference type="SAM" id="Phobius"/>
    </source>
</evidence>
<gene>
    <name evidence="9" type="ORF">HAHE_31840</name>
</gene>
<name>A0ABM7RC66_9BACT</name>
<evidence type="ECO:0000256" key="2">
    <source>
        <dbReference type="ARBA" id="ARBA00005811"/>
    </source>
</evidence>
<keyword evidence="5 8" id="KW-1133">Transmembrane helix</keyword>
<keyword evidence="10" id="KW-1185">Reference proteome</keyword>
<proteinExistence type="inferred from homology"/>
<keyword evidence="7" id="KW-0813">Transport</keyword>
<accession>A0ABM7RC66</accession>
<protein>
    <recommendedName>
        <fullName evidence="11">Biopolymer transporter ExbD</fullName>
    </recommendedName>
</protein>
<reference evidence="9 10" key="1">
    <citation type="submission" date="2021-06" db="EMBL/GenBank/DDBJ databases">
        <title>Complete genome of Haloferula helveola possessing various polysaccharide degrading enzymes.</title>
        <authorList>
            <person name="Takami H."/>
            <person name="Huang C."/>
            <person name="Hamasaki K."/>
        </authorList>
    </citation>
    <scope>NUCLEOTIDE SEQUENCE [LARGE SCALE GENOMIC DNA]</scope>
    <source>
        <strain evidence="9 10">CN-1</strain>
    </source>
</reference>
<evidence type="ECO:0008006" key="11">
    <source>
        <dbReference type="Google" id="ProtNLM"/>
    </source>
</evidence>
<dbReference type="PANTHER" id="PTHR30558:SF3">
    <property type="entry name" value="BIOPOLYMER TRANSPORT PROTEIN EXBD-RELATED"/>
    <property type="match status" value="1"/>
</dbReference>
<dbReference type="RefSeq" id="WP_338685787.1">
    <property type="nucleotide sequence ID" value="NZ_AP024702.1"/>
</dbReference>
<comment type="similarity">
    <text evidence="2 7">Belongs to the ExbD/TolR family.</text>
</comment>
<sequence length="135" mass="14720">MKVARRQFSASVPSFAMGDIGFLLLIFFVILARVQDDSHVQWDPAQLPDIEQAGAPVVNVAIDSAYKTYLNGEEIPNDQLAGKLETLLGDTPAGARNVFLKVHKEANAKHFEPVIEAIGQAGGDLVHILEPETER</sequence>
<keyword evidence="6 8" id="KW-0472">Membrane</keyword>
<dbReference type="InterPro" id="IPR003400">
    <property type="entry name" value="ExbD"/>
</dbReference>
<evidence type="ECO:0000256" key="1">
    <source>
        <dbReference type="ARBA" id="ARBA00004162"/>
    </source>
</evidence>
<evidence type="ECO:0000256" key="5">
    <source>
        <dbReference type="ARBA" id="ARBA00022989"/>
    </source>
</evidence>
<evidence type="ECO:0000313" key="10">
    <source>
        <dbReference type="Proteomes" id="UP001374893"/>
    </source>
</evidence>
<dbReference type="Proteomes" id="UP001374893">
    <property type="component" value="Chromosome"/>
</dbReference>
<keyword evidence="7" id="KW-0653">Protein transport</keyword>
<comment type="subcellular location">
    <subcellularLocation>
        <location evidence="1">Cell membrane</location>
        <topology evidence="1">Single-pass membrane protein</topology>
    </subcellularLocation>
    <subcellularLocation>
        <location evidence="7">Cell membrane</location>
        <topology evidence="7">Single-pass type II membrane protein</topology>
    </subcellularLocation>
</comment>
<feature type="transmembrane region" description="Helical" evidence="8">
    <location>
        <begin position="12"/>
        <end position="32"/>
    </location>
</feature>